<evidence type="ECO:0000313" key="3">
    <source>
        <dbReference type="Proteomes" id="UP001529245"/>
    </source>
</evidence>
<name>A0ABT6XZS7_ALISE</name>
<reference evidence="2 3" key="1">
    <citation type="submission" date="2023-04" db="EMBL/GenBank/DDBJ databases">
        <title>A. sendaiensis sub sp. chiapanensis a novel subspecie with specific adaptation in bacterial cell wall isolated from an active volcano.</title>
        <authorList>
            <person name="Alvarez Gutierrez P.E."/>
            <person name="Ortiz Cortes L.Y."/>
        </authorList>
    </citation>
    <scope>NUCLEOTIDE SEQUENCE [LARGE SCALE GENOMIC DNA]</scope>
    <source>
        <strain evidence="2 3">PA2</strain>
    </source>
</reference>
<keyword evidence="1" id="KW-1133">Transmembrane helix</keyword>
<keyword evidence="1" id="KW-0812">Transmembrane</keyword>
<comment type="caution">
    <text evidence="2">The sequence shown here is derived from an EMBL/GenBank/DDBJ whole genome shotgun (WGS) entry which is preliminary data.</text>
</comment>
<protein>
    <recommendedName>
        <fullName evidence="4">DUF4129 domain-containing protein</fullName>
    </recommendedName>
</protein>
<evidence type="ECO:0000256" key="1">
    <source>
        <dbReference type="SAM" id="Phobius"/>
    </source>
</evidence>
<dbReference type="Proteomes" id="UP001529245">
    <property type="component" value="Unassembled WGS sequence"/>
</dbReference>
<feature type="transmembrane region" description="Helical" evidence="1">
    <location>
        <begin position="53"/>
        <end position="74"/>
    </location>
</feature>
<evidence type="ECO:0008006" key="4">
    <source>
        <dbReference type="Google" id="ProtNLM"/>
    </source>
</evidence>
<feature type="transmembrane region" description="Helical" evidence="1">
    <location>
        <begin position="24"/>
        <end position="47"/>
    </location>
</feature>
<organism evidence="2 3">
    <name type="scientific">Alicyclobacillus sendaiensis PA2</name>
    <dbReference type="NCBI Taxonomy" id="3029425"/>
    <lineage>
        <taxon>Bacteria</taxon>
        <taxon>Bacillati</taxon>
        <taxon>Bacillota</taxon>
        <taxon>Bacilli</taxon>
        <taxon>Bacillales</taxon>
        <taxon>Alicyclobacillaceae</taxon>
        <taxon>Alicyclobacillus</taxon>
    </lineage>
</organism>
<feature type="transmembrane region" description="Helical" evidence="1">
    <location>
        <begin position="167"/>
        <end position="188"/>
    </location>
</feature>
<feature type="transmembrane region" description="Helical" evidence="1">
    <location>
        <begin position="220"/>
        <end position="242"/>
    </location>
</feature>
<feature type="transmembrane region" description="Helical" evidence="1">
    <location>
        <begin position="280"/>
        <end position="300"/>
    </location>
</feature>
<dbReference type="RefSeq" id="WP_283204038.1">
    <property type="nucleotide sequence ID" value="NZ_JASGCB010000017.1"/>
</dbReference>
<keyword evidence="3" id="KW-1185">Reference proteome</keyword>
<keyword evidence="1" id="KW-0472">Membrane</keyword>
<feature type="transmembrane region" description="Helical" evidence="1">
    <location>
        <begin position="136"/>
        <end position="155"/>
    </location>
</feature>
<dbReference type="EMBL" id="JASGCB010000017">
    <property type="protein sequence ID" value="MDI9260586.1"/>
    <property type="molecule type" value="Genomic_DNA"/>
</dbReference>
<evidence type="ECO:0000313" key="2">
    <source>
        <dbReference type="EMBL" id="MDI9260586.1"/>
    </source>
</evidence>
<sequence>MRNHKQSEWQSGKRSYIPLADAPFAFRALMSGTQGMVAAWAVANLFWGRSGPFGDLVALTMAAWMSSACAAAAARRPFPQSLAIGVAAGSAFGAACFLPLHRPGWLVAGIAASILAAALCLPFATYGDIALASRSLVRAAMAVVVIGWGTYLVFVRPLSAPTPAGQAVATVYPCVTVLAAVATARSAHRLTYGARARRAWLVPVALAVAFRDAPGRLLRAVLRLSIATAGLIAVGTALVAILPRIVPPRATPGKPNAAGHPPVTPRPPAALGHTSVPMPLVLAAAAVVAALAIALAWVALARLRSRALPPAPAAVPSRIRQRRLETAFRLLPTSHPVRIRMQHRLRAWHRAGRTIGCAETIRSLVSRLPDELRDPGDPALLVAYEESRYGPDEP</sequence>
<feature type="transmembrane region" description="Helical" evidence="1">
    <location>
        <begin position="106"/>
        <end position="124"/>
    </location>
</feature>
<proteinExistence type="predicted"/>
<accession>A0ABT6XZS7</accession>
<gene>
    <name evidence="2" type="ORF">QID03_10345</name>
</gene>
<feature type="transmembrane region" description="Helical" evidence="1">
    <location>
        <begin position="81"/>
        <end position="100"/>
    </location>
</feature>